<name>A0ABW1YK54_9GAMM</name>
<keyword evidence="4" id="KW-1185">Reference proteome</keyword>
<comment type="caution">
    <text evidence="3">The sequence shown here is derived from an EMBL/GenBank/DDBJ whole genome shotgun (WGS) entry which is preliminary data.</text>
</comment>
<dbReference type="Proteomes" id="UP001596425">
    <property type="component" value="Unassembled WGS sequence"/>
</dbReference>
<dbReference type="RefSeq" id="WP_193189398.1">
    <property type="nucleotide sequence ID" value="NZ_JACZFR010000006.1"/>
</dbReference>
<dbReference type="Pfam" id="PF13505">
    <property type="entry name" value="OMP_b-brl"/>
    <property type="match status" value="1"/>
</dbReference>
<evidence type="ECO:0000256" key="1">
    <source>
        <dbReference type="ARBA" id="ARBA00022729"/>
    </source>
</evidence>
<dbReference type="InterPro" id="IPR027385">
    <property type="entry name" value="Beta-barrel_OMP"/>
</dbReference>
<dbReference type="InterPro" id="IPR011250">
    <property type="entry name" value="OMP/PagP_B-barrel"/>
</dbReference>
<dbReference type="SUPFAM" id="SSF56925">
    <property type="entry name" value="OMPA-like"/>
    <property type="match status" value="1"/>
</dbReference>
<reference evidence="4" key="1">
    <citation type="journal article" date="2019" name="Int. J. Syst. Evol. Microbiol.">
        <title>The Global Catalogue of Microorganisms (GCM) 10K type strain sequencing project: providing services to taxonomists for standard genome sequencing and annotation.</title>
        <authorList>
            <consortium name="The Broad Institute Genomics Platform"/>
            <consortium name="The Broad Institute Genome Sequencing Center for Infectious Disease"/>
            <person name="Wu L."/>
            <person name="Ma J."/>
        </authorList>
    </citation>
    <scope>NUCLEOTIDE SEQUENCE [LARGE SCALE GENOMIC DNA]</scope>
    <source>
        <strain evidence="4">CGMCC 1.13718</strain>
    </source>
</reference>
<feature type="domain" description="Outer membrane protein beta-barrel" evidence="2">
    <location>
        <begin position="10"/>
        <end position="236"/>
    </location>
</feature>
<keyword evidence="1" id="KW-0732">Signal</keyword>
<evidence type="ECO:0000259" key="2">
    <source>
        <dbReference type="Pfam" id="PF13505"/>
    </source>
</evidence>
<accession>A0ABW1YK54</accession>
<evidence type="ECO:0000313" key="4">
    <source>
        <dbReference type="Proteomes" id="UP001596425"/>
    </source>
</evidence>
<protein>
    <submittedName>
        <fullName evidence="3">Outer membrane beta-barrel protein</fullName>
    </submittedName>
</protein>
<dbReference type="Gene3D" id="2.40.160.20">
    <property type="match status" value="1"/>
</dbReference>
<sequence>MNRPHFLLAVPLLTTCVQAQADFYSHKYGGIAYSDMQLQDFCSGAAEFVQSLNLPQQTASSSGCGERGDGWKIYGGWRWTPHLAVEASYHQLASAELDFRIDADNGEYLQFEDEIETQLINAFVIGHWPLAEGLSLFGKLGGGAWNSELSERQTGELFFVYQIGEEAFEERLTEVSGKATEVHNGFHWGYGFGLSYRYRNSWTLRAEWESFSEVGSEDFRGGFDVEAASLGWSMHF</sequence>
<gene>
    <name evidence="3" type="ORF">ACFQBM_07460</name>
</gene>
<proteinExistence type="predicted"/>
<organism evidence="3 4">
    <name type="scientific">Microbulbifer taiwanensis</name>
    <dbReference type="NCBI Taxonomy" id="986746"/>
    <lineage>
        <taxon>Bacteria</taxon>
        <taxon>Pseudomonadati</taxon>
        <taxon>Pseudomonadota</taxon>
        <taxon>Gammaproteobacteria</taxon>
        <taxon>Cellvibrionales</taxon>
        <taxon>Microbulbiferaceae</taxon>
        <taxon>Microbulbifer</taxon>
    </lineage>
</organism>
<evidence type="ECO:0000313" key="3">
    <source>
        <dbReference type="EMBL" id="MFC6633109.1"/>
    </source>
</evidence>
<dbReference type="EMBL" id="JBHSVR010000001">
    <property type="protein sequence ID" value="MFC6633109.1"/>
    <property type="molecule type" value="Genomic_DNA"/>
</dbReference>